<dbReference type="EMBL" id="MN740930">
    <property type="protein sequence ID" value="QHU18418.1"/>
    <property type="molecule type" value="Genomic_DNA"/>
</dbReference>
<evidence type="ECO:0000256" key="1">
    <source>
        <dbReference type="SAM" id="MobiDB-lite"/>
    </source>
</evidence>
<organism evidence="2">
    <name type="scientific">viral metagenome</name>
    <dbReference type="NCBI Taxonomy" id="1070528"/>
    <lineage>
        <taxon>unclassified sequences</taxon>
        <taxon>metagenomes</taxon>
        <taxon>organismal metagenomes</taxon>
    </lineage>
</organism>
<name>A0A6C0KQ06_9ZZZZ</name>
<accession>A0A6C0KQ06</accession>
<proteinExistence type="predicted"/>
<feature type="compositionally biased region" description="Polar residues" evidence="1">
    <location>
        <begin position="1"/>
        <end position="12"/>
    </location>
</feature>
<protein>
    <submittedName>
        <fullName evidence="2">Uncharacterized protein</fullName>
    </submittedName>
</protein>
<dbReference type="AlphaFoldDB" id="A0A6C0KQ06"/>
<reference evidence="2" key="1">
    <citation type="journal article" date="2020" name="Nature">
        <title>Giant virus diversity and host interactions through global metagenomics.</title>
        <authorList>
            <person name="Schulz F."/>
            <person name="Roux S."/>
            <person name="Paez-Espino D."/>
            <person name="Jungbluth S."/>
            <person name="Walsh D.A."/>
            <person name="Denef V.J."/>
            <person name="McMahon K.D."/>
            <person name="Konstantinidis K.T."/>
            <person name="Eloe-Fadrosh E.A."/>
            <person name="Kyrpides N.C."/>
            <person name="Woyke T."/>
        </authorList>
    </citation>
    <scope>NUCLEOTIDE SEQUENCE</scope>
    <source>
        <strain evidence="2">GVMAG-S-3300013006-138</strain>
    </source>
</reference>
<feature type="region of interest" description="Disordered" evidence="1">
    <location>
        <begin position="1"/>
        <end position="23"/>
    </location>
</feature>
<sequence>MNFLNSTTNKGSKGSKEGFKNASSTEAEVHATLDSLAFYTSPDGTKFGSGTTDGEQLCTLFTLVRETLAKNEGAGQKLDDAEISKRVEATLQSKVPGGALPCPLVKYPSSDSTDLEWLSFVQSIPQDFGARVVLMARYADTEITSIATQLQTALSGNVPIPTLPPITPPSPSTTQEPFINVCPPRIASKKRDNNEEASCTLPENLTPDQIRPAITSALKALLVTKNSILVSNSIDPKSPIHEHIKNATKSANYLKAQQKAIQSGTLTMTGPVTALS</sequence>
<evidence type="ECO:0000313" key="2">
    <source>
        <dbReference type="EMBL" id="QHU18418.1"/>
    </source>
</evidence>